<gene>
    <name evidence="1" type="ORF">OSR52_06205</name>
</gene>
<sequence>MRTNQPKWLNGLLLGLCVVFLASCNKGRNLVEYNPVDLSQHKLTPKLAEKLSKRYVKDMDELFAQSDSLEYYKALVKQLQEQQANTTGSGRSIKQSEPVTFKPKKPKFELSVSSWYSVDELMTYIDNSMETVEKSGGKVDGFRIYIGVFPKVGDDRKKNTLTTFITPTGHMGSGKEEGSVLPNLAIPLYAAQDITGVDPLDYSGSGNPPTRTYPQ</sequence>
<evidence type="ECO:0000313" key="1">
    <source>
        <dbReference type="EMBL" id="MDG3585458.1"/>
    </source>
</evidence>
<comment type="caution">
    <text evidence="1">The sequence shown here is derived from an EMBL/GenBank/DDBJ whole genome shotgun (WGS) entry which is preliminary data.</text>
</comment>
<accession>A0ABT6FQB8</accession>
<keyword evidence="2" id="KW-1185">Reference proteome</keyword>
<protein>
    <submittedName>
        <fullName evidence="1">Uncharacterized protein</fullName>
    </submittedName>
</protein>
<reference evidence="1" key="1">
    <citation type="submission" date="2022-11" db="EMBL/GenBank/DDBJ databases">
        <title>High-quality draft genome sequence of Galbibacter sp. strain CMA-7.</title>
        <authorList>
            <person name="Wei L."/>
            <person name="Dong C."/>
            <person name="Shao Z."/>
        </authorList>
    </citation>
    <scope>NUCLEOTIDE SEQUENCE</scope>
    <source>
        <strain evidence="1">CMA-7</strain>
    </source>
</reference>
<name>A0ABT6FQB8_9FLAO</name>
<dbReference type="RefSeq" id="WP_277899276.1">
    <property type="nucleotide sequence ID" value="NZ_JAPMUA010000002.1"/>
</dbReference>
<proteinExistence type="predicted"/>
<dbReference type="PROSITE" id="PS51257">
    <property type="entry name" value="PROKAR_LIPOPROTEIN"/>
    <property type="match status" value="1"/>
</dbReference>
<dbReference type="Proteomes" id="UP001153642">
    <property type="component" value="Unassembled WGS sequence"/>
</dbReference>
<evidence type="ECO:0000313" key="2">
    <source>
        <dbReference type="Proteomes" id="UP001153642"/>
    </source>
</evidence>
<organism evidence="1 2">
    <name type="scientific">Galbibacter pacificus</name>
    <dbReference type="NCBI Taxonomy" id="2996052"/>
    <lineage>
        <taxon>Bacteria</taxon>
        <taxon>Pseudomonadati</taxon>
        <taxon>Bacteroidota</taxon>
        <taxon>Flavobacteriia</taxon>
        <taxon>Flavobacteriales</taxon>
        <taxon>Flavobacteriaceae</taxon>
        <taxon>Galbibacter</taxon>
    </lineage>
</organism>
<dbReference type="EMBL" id="JAPMUA010000002">
    <property type="protein sequence ID" value="MDG3585458.1"/>
    <property type="molecule type" value="Genomic_DNA"/>
</dbReference>